<dbReference type="EMBL" id="JAUOEL010000005">
    <property type="protein sequence ID" value="MDO5975573.1"/>
    <property type="molecule type" value="Genomic_DNA"/>
</dbReference>
<organism evidence="1 2">
    <name type="scientific">Flavivirga jejuensis</name>
    <dbReference type="NCBI Taxonomy" id="870487"/>
    <lineage>
        <taxon>Bacteria</taxon>
        <taxon>Pseudomonadati</taxon>
        <taxon>Bacteroidota</taxon>
        <taxon>Flavobacteriia</taxon>
        <taxon>Flavobacteriales</taxon>
        <taxon>Flavobacteriaceae</taxon>
        <taxon>Flavivirga</taxon>
    </lineage>
</organism>
<proteinExistence type="predicted"/>
<reference evidence="1" key="1">
    <citation type="submission" date="2023-07" db="EMBL/GenBank/DDBJ databases">
        <title>Two novel species in the genus Flavivirga.</title>
        <authorList>
            <person name="Kwon K."/>
        </authorList>
    </citation>
    <scope>NUCLEOTIDE SEQUENCE</scope>
    <source>
        <strain evidence="1">KACC 14158</strain>
    </source>
</reference>
<evidence type="ECO:0008006" key="3">
    <source>
        <dbReference type="Google" id="ProtNLM"/>
    </source>
</evidence>
<evidence type="ECO:0000313" key="2">
    <source>
        <dbReference type="Proteomes" id="UP001176806"/>
    </source>
</evidence>
<comment type="caution">
    <text evidence="1">The sequence shown here is derived from an EMBL/GenBank/DDBJ whole genome shotgun (WGS) entry which is preliminary data.</text>
</comment>
<name>A0ABT8WQX0_9FLAO</name>
<keyword evidence="2" id="KW-1185">Reference proteome</keyword>
<dbReference type="RefSeq" id="WP_303302783.1">
    <property type="nucleotide sequence ID" value="NZ_BAABDA010000050.1"/>
</dbReference>
<dbReference type="Proteomes" id="UP001176806">
    <property type="component" value="Unassembled WGS sequence"/>
</dbReference>
<gene>
    <name evidence="1" type="ORF">Q4Q40_15370</name>
</gene>
<accession>A0ABT8WQX0</accession>
<protein>
    <recommendedName>
        <fullName evidence="3">PD-(D/E)XK nuclease family protein</fullName>
    </recommendedName>
</protein>
<sequence>MRQLNSYELLDKFKDYSLDIEYCDFSDLTLKMNQFFFFLLDQEISSRILERLSTDFKDLKVKLFSDDCINSPKGQREVKEKLVSRELQGAFGFFTILERYNHSNKYSNDYIDLVRDWNYYKRGGDYHDFKVDFITYFFKPFTELFEWYLKESKVFSDEDYFSFDQQEIIIENISILRNSLERIELKLDFTGQILDSHFEDLEKLVKKLNKKNLIEIIKGKFGDEVLSKLISLESFTKLVESITGEKFDLLN</sequence>
<evidence type="ECO:0000313" key="1">
    <source>
        <dbReference type="EMBL" id="MDO5975573.1"/>
    </source>
</evidence>